<dbReference type="Pfam" id="PF13407">
    <property type="entry name" value="Peripla_BP_4"/>
    <property type="match status" value="1"/>
</dbReference>
<dbReference type="InterPro" id="IPR025997">
    <property type="entry name" value="SBP_2_dom"/>
</dbReference>
<evidence type="ECO:0000256" key="3">
    <source>
        <dbReference type="ARBA" id="ARBA00022729"/>
    </source>
</evidence>
<name>G2E885_9GAMM</name>
<dbReference type="InterPro" id="IPR028082">
    <property type="entry name" value="Peripla_BP_I"/>
</dbReference>
<dbReference type="SUPFAM" id="SSF53822">
    <property type="entry name" value="Periplasmic binding protein-like I"/>
    <property type="match status" value="1"/>
</dbReference>
<protein>
    <submittedName>
        <fullName evidence="6">Periplasmic binding protein/LacI transcriptional regulator</fullName>
    </submittedName>
</protein>
<evidence type="ECO:0000313" key="7">
    <source>
        <dbReference type="Proteomes" id="UP000004200"/>
    </source>
</evidence>
<dbReference type="Proteomes" id="UP000004200">
    <property type="component" value="Unassembled WGS sequence"/>
</dbReference>
<organism evidence="6 7">
    <name type="scientific">Thiorhodococcus drewsii AZ1</name>
    <dbReference type="NCBI Taxonomy" id="765913"/>
    <lineage>
        <taxon>Bacteria</taxon>
        <taxon>Pseudomonadati</taxon>
        <taxon>Pseudomonadota</taxon>
        <taxon>Gammaproteobacteria</taxon>
        <taxon>Chromatiales</taxon>
        <taxon>Chromatiaceae</taxon>
        <taxon>Thiorhodococcus</taxon>
    </lineage>
</organism>
<dbReference type="AlphaFoldDB" id="G2E885"/>
<reference evidence="6 7" key="1">
    <citation type="submission" date="2011-06" db="EMBL/GenBank/DDBJ databases">
        <title>The draft genome of Thiorhodococcus drewsii AZ1.</title>
        <authorList>
            <consortium name="US DOE Joint Genome Institute (JGI-PGF)"/>
            <person name="Lucas S."/>
            <person name="Han J."/>
            <person name="Lapidus A."/>
            <person name="Cheng J.-F."/>
            <person name="Goodwin L."/>
            <person name="Pitluck S."/>
            <person name="Peters L."/>
            <person name="Land M.L."/>
            <person name="Hauser L."/>
            <person name="Vogl K."/>
            <person name="Liu Z."/>
            <person name="Imhoff J."/>
            <person name="Thiel V."/>
            <person name="Frigaard N.-U."/>
            <person name="Bryant D.A."/>
            <person name="Woyke T.J."/>
        </authorList>
    </citation>
    <scope>NUCLEOTIDE SEQUENCE [LARGE SCALE GENOMIC DNA]</scope>
    <source>
        <strain evidence="6 7">AZ1</strain>
    </source>
</reference>
<comment type="subcellular location">
    <subcellularLocation>
        <location evidence="1">Cell envelope</location>
    </subcellularLocation>
</comment>
<dbReference type="GO" id="GO:0030246">
    <property type="term" value="F:carbohydrate binding"/>
    <property type="evidence" value="ECO:0007669"/>
    <property type="project" value="UniProtKB-ARBA"/>
</dbReference>
<feature type="signal peptide" evidence="4">
    <location>
        <begin position="1"/>
        <end position="24"/>
    </location>
</feature>
<comment type="caution">
    <text evidence="6">The sequence shown here is derived from an EMBL/GenBank/DDBJ whole genome shotgun (WGS) entry which is preliminary data.</text>
</comment>
<gene>
    <name evidence="6" type="ORF">ThidrDRAFT_4499</name>
</gene>
<dbReference type="PANTHER" id="PTHR46847:SF1">
    <property type="entry name" value="D-ALLOSE-BINDING PERIPLASMIC PROTEIN-RELATED"/>
    <property type="match status" value="1"/>
</dbReference>
<feature type="chain" id="PRO_5003428483" evidence="4">
    <location>
        <begin position="25"/>
        <end position="378"/>
    </location>
</feature>
<evidence type="ECO:0000256" key="2">
    <source>
        <dbReference type="ARBA" id="ARBA00007639"/>
    </source>
</evidence>
<evidence type="ECO:0000259" key="5">
    <source>
        <dbReference type="Pfam" id="PF13407"/>
    </source>
</evidence>
<dbReference type="NCBIfam" id="NF008185">
    <property type="entry name" value="PRK10936.1"/>
    <property type="match status" value="1"/>
</dbReference>
<dbReference type="GO" id="GO:0030313">
    <property type="term" value="C:cell envelope"/>
    <property type="evidence" value="ECO:0007669"/>
    <property type="project" value="UniProtKB-SubCell"/>
</dbReference>
<dbReference type="GO" id="GO:0055085">
    <property type="term" value="P:transmembrane transport"/>
    <property type="evidence" value="ECO:0007669"/>
    <property type="project" value="UniProtKB-ARBA"/>
</dbReference>
<evidence type="ECO:0000256" key="1">
    <source>
        <dbReference type="ARBA" id="ARBA00004196"/>
    </source>
</evidence>
<keyword evidence="7" id="KW-1185">Reference proteome</keyword>
<accession>G2E885</accession>
<dbReference type="RefSeq" id="WP_007043211.1">
    <property type="nucleotide sequence ID" value="NZ_AFWT01000068.1"/>
</dbReference>
<dbReference type="PANTHER" id="PTHR46847">
    <property type="entry name" value="D-ALLOSE-BINDING PERIPLASMIC PROTEIN-RELATED"/>
    <property type="match status" value="1"/>
</dbReference>
<comment type="similarity">
    <text evidence="2">Belongs to the bacterial solute-binding protein 2 family.</text>
</comment>
<dbReference type="OrthoDB" id="9773673at2"/>
<dbReference type="EMBL" id="AFWT01000068">
    <property type="protein sequence ID" value="EGV27693.1"/>
    <property type="molecule type" value="Genomic_DNA"/>
</dbReference>
<sequence>MFHFNWLGSFFLLATLSLAGTASARELMVNAYYGEYLADTKVPGISAASLKGPVLEPWRFVERARGTYRVGVLFPQLEDSYWGAVDFGIAERAASGGVAFELLEAGGYPNLAVQIQQLHRLRDLGVDGVILAGVAYDKLDTEVAATVAAGIPVVAVINDIRAPQIQAKSMVSFFGMGAKVGEYLREELDGRPVNVAFFPGPRDSGWAPESLAGFVEAFEGVPGIRTLTPFWGDTEERTQSSLIRRAFHFYPDIDYLVGNAVMAEVAPSVLAELGRSSGEVRILSTYLIPQVYAHIQAGRVEAAPADLNIDQGRIAMDMMIRILDGQRPGVDFPFRAGPQIPILTTETIREYPFERLFGDRGFEPVSRYRPDAPEAEAP</sequence>
<dbReference type="Gene3D" id="3.40.50.2300">
    <property type="match status" value="2"/>
</dbReference>
<dbReference type="eggNOG" id="COG1879">
    <property type="taxonomic scope" value="Bacteria"/>
</dbReference>
<evidence type="ECO:0000313" key="6">
    <source>
        <dbReference type="EMBL" id="EGV27693.1"/>
    </source>
</evidence>
<evidence type="ECO:0000256" key="4">
    <source>
        <dbReference type="SAM" id="SignalP"/>
    </source>
</evidence>
<feature type="domain" description="Periplasmic binding protein" evidence="5">
    <location>
        <begin position="70"/>
        <end position="326"/>
    </location>
</feature>
<dbReference type="CDD" id="cd06306">
    <property type="entry name" value="PBP1_TorT-like"/>
    <property type="match status" value="1"/>
</dbReference>
<proteinExistence type="inferred from homology"/>
<dbReference type="STRING" id="765913.ThidrDRAFT_4499"/>
<keyword evidence="3 4" id="KW-0732">Signal</keyword>